<accession>A0A8S5TI06</accession>
<proteinExistence type="predicted"/>
<name>A0A8S5TI06_9CAUD</name>
<dbReference type="EMBL" id="BK032825">
    <property type="protein sequence ID" value="DAF62631.1"/>
    <property type="molecule type" value="Genomic_DNA"/>
</dbReference>
<sequence>MKEGYTENGIVYSNVVRIFNEFDIRERVKEAYEKTISQEASISDLSKSLANKAGKDELSQYTPLKQYTNERKQITDSIDSKADKVQLNELGRSLSSAIDKKASQEDLTSLQEYTSYNVNYLKACDLSVADRKKFADLASSFNTLTIQREEAGQKKEILQGLSLNNFIELSNSAGQVTAYIGGGGSKDAVLMAGITDNHDLTDPKPKEQVAIYQNGTGHFGNLYFGGDRIDFKERENDDPKLSILMKEAEFIESLLRKSRYDNTVKAAENEITLTRYHSQLDLSINVPNDDTRLDIAIGHILCEVYSNMDESKGFRELRVLLDQEVLGRWSGSISYTITPNPFGGGFNHETHYTPTEVNNLHYTRYVASGTHKLSIVIYCTKDVNIESNTARIKDVSMRGFFDAGTQQSLISKSGARFFGSADRDIDVDYRPLINGSRFNPYLLRVKGSILFDRLTLEQPLDAPGCVLAGGRVEDGYVRASFGKYKNKRGAGIPKADFNNSTKVYTVYHSIGNTNYTPIVTSCAGAWADVPQVTDVSAYSFGVKFINYNNEPSLGWNFNYVCYKGD</sequence>
<evidence type="ECO:0000313" key="1">
    <source>
        <dbReference type="EMBL" id="DAF62631.1"/>
    </source>
</evidence>
<protein>
    <submittedName>
        <fullName evidence="1">Uncharacterized protein</fullName>
    </submittedName>
</protein>
<organism evidence="1">
    <name type="scientific">Siphoviridae sp. ctTfn5</name>
    <dbReference type="NCBI Taxonomy" id="2827878"/>
    <lineage>
        <taxon>Viruses</taxon>
        <taxon>Duplodnaviria</taxon>
        <taxon>Heunggongvirae</taxon>
        <taxon>Uroviricota</taxon>
        <taxon>Caudoviricetes</taxon>
    </lineage>
</organism>
<reference evidence="1" key="1">
    <citation type="journal article" date="2021" name="Proc. Natl. Acad. Sci. U.S.A.">
        <title>A Catalog of Tens of Thousands of Viruses from Human Metagenomes Reveals Hidden Associations with Chronic Diseases.</title>
        <authorList>
            <person name="Tisza M.J."/>
            <person name="Buck C.B."/>
        </authorList>
    </citation>
    <scope>NUCLEOTIDE SEQUENCE</scope>
    <source>
        <strain evidence="1">CtTfn5</strain>
    </source>
</reference>